<comment type="similarity">
    <text evidence="5 7">Belongs to the DEAD box helicase family.</text>
</comment>
<dbReference type="InterPro" id="IPR011545">
    <property type="entry name" value="DEAD/DEAH_box_helicase_dom"/>
</dbReference>
<evidence type="ECO:0000256" key="3">
    <source>
        <dbReference type="ARBA" id="ARBA00022806"/>
    </source>
</evidence>
<dbReference type="EC" id="3.6.4.13" evidence="11"/>
<sequence length="462" mass="50962">MSQTDFSSLKLHPALLKNLSTLGYLAMTPIQAQSLPHILDGKDVIAQGKTGSGKTAAFGLGLLEKLDVKRFRVQSLVLCPTRELADQVAKEVRKLARSIHNIKVLTLCGGMPFGPQIGSLEHGAHIIVGTPGRVEEHLRKGTLRLDSLNMLVLDEADRMLDMGFQPALDAIIKYTPQQRQTLLFSATYPSQIESIAQRIMIHPVVVQVAATHDSTSIQQYFYRVDANTQRMTILQLLLLKYRPESALVFCNTKRETQEVADELHDLGFSALALHGDLEQKARDQTLVRFANKSASILVATDVASRGLDIDALDAVINYHLSRELEVHVHRIGRTGRAGSKGIACTLYNDKERYKVEALEEYLDQRIVASPLPPFSLLEQPTYKPPMVTLQIDGGKKQKVRPGDILGALTGKNGIAGKQVGKIHIFDNWAYVAVSGDAAQTALIKLGEGKLKGRSFRVRRIRG</sequence>
<dbReference type="InterPro" id="IPR014014">
    <property type="entry name" value="RNA_helicase_DEAD_Q_motif"/>
</dbReference>
<dbReference type="NCBIfam" id="NF008744">
    <property type="entry name" value="PRK11776.1"/>
    <property type="match status" value="1"/>
</dbReference>
<dbReference type="InterPro" id="IPR044742">
    <property type="entry name" value="DEAD/DEAH_RhlB"/>
</dbReference>
<dbReference type="InterPro" id="IPR050079">
    <property type="entry name" value="DEAD_box_RNA_helicase"/>
</dbReference>
<dbReference type="AlphaFoldDB" id="A0A9J6ZTV3"/>
<dbReference type="GO" id="GO:0005829">
    <property type="term" value="C:cytosol"/>
    <property type="evidence" value="ECO:0007669"/>
    <property type="project" value="TreeGrafter"/>
</dbReference>
<keyword evidence="1 7" id="KW-0547">Nucleotide-binding</keyword>
<evidence type="ECO:0000259" key="9">
    <source>
        <dbReference type="PROSITE" id="PS51194"/>
    </source>
</evidence>
<evidence type="ECO:0000313" key="11">
    <source>
        <dbReference type="EMBL" id="USF86212.1"/>
    </source>
</evidence>
<dbReference type="Pfam" id="PF03880">
    <property type="entry name" value="DbpA"/>
    <property type="match status" value="1"/>
</dbReference>
<dbReference type="PROSITE" id="PS51195">
    <property type="entry name" value="Q_MOTIF"/>
    <property type="match status" value="1"/>
</dbReference>
<feature type="short sequence motif" description="Q motif" evidence="6">
    <location>
        <begin position="4"/>
        <end position="32"/>
    </location>
</feature>
<dbReference type="PROSITE" id="PS51192">
    <property type="entry name" value="HELICASE_ATP_BIND_1"/>
    <property type="match status" value="1"/>
</dbReference>
<dbReference type="PANTHER" id="PTHR47959">
    <property type="entry name" value="ATP-DEPENDENT RNA HELICASE RHLE-RELATED"/>
    <property type="match status" value="1"/>
</dbReference>
<evidence type="ECO:0000256" key="1">
    <source>
        <dbReference type="ARBA" id="ARBA00022741"/>
    </source>
</evidence>
<dbReference type="GO" id="GO:0003724">
    <property type="term" value="F:RNA helicase activity"/>
    <property type="evidence" value="ECO:0007669"/>
    <property type="project" value="UniProtKB-EC"/>
</dbReference>
<name>A0A9J6ZTV3_9GAMM</name>
<evidence type="ECO:0000259" key="8">
    <source>
        <dbReference type="PROSITE" id="PS51192"/>
    </source>
</evidence>
<evidence type="ECO:0000256" key="5">
    <source>
        <dbReference type="ARBA" id="ARBA00038437"/>
    </source>
</evidence>
<keyword evidence="4 7" id="KW-0067">ATP-binding</keyword>
<keyword evidence="3 7" id="KW-0347">Helicase</keyword>
<dbReference type="CDD" id="cd18787">
    <property type="entry name" value="SF2_C_DEAD"/>
    <property type="match status" value="1"/>
</dbReference>
<dbReference type="SMART" id="SM00487">
    <property type="entry name" value="DEXDc"/>
    <property type="match status" value="1"/>
</dbReference>
<dbReference type="Gene3D" id="3.40.50.300">
    <property type="entry name" value="P-loop containing nucleotide triphosphate hydrolases"/>
    <property type="match status" value="2"/>
</dbReference>
<dbReference type="CDD" id="cd00268">
    <property type="entry name" value="DEADc"/>
    <property type="match status" value="1"/>
</dbReference>
<dbReference type="PANTHER" id="PTHR47959:SF1">
    <property type="entry name" value="ATP-DEPENDENT RNA HELICASE DBPA"/>
    <property type="match status" value="1"/>
</dbReference>
<dbReference type="GO" id="GO:0003676">
    <property type="term" value="F:nucleic acid binding"/>
    <property type="evidence" value="ECO:0007669"/>
    <property type="project" value="InterPro"/>
</dbReference>
<accession>A0A9J6ZTV3</accession>
<dbReference type="PROSITE" id="PS51194">
    <property type="entry name" value="HELICASE_CTER"/>
    <property type="match status" value="1"/>
</dbReference>
<dbReference type="CDD" id="cd12501">
    <property type="entry name" value="RRM_EcDbpA_like"/>
    <property type="match status" value="1"/>
</dbReference>
<dbReference type="GO" id="GO:0005524">
    <property type="term" value="F:ATP binding"/>
    <property type="evidence" value="ECO:0007669"/>
    <property type="project" value="UniProtKB-KW"/>
</dbReference>
<feature type="domain" description="DEAD-box RNA helicase Q" evidence="10">
    <location>
        <begin position="4"/>
        <end position="32"/>
    </location>
</feature>
<dbReference type="InterPro" id="IPR014001">
    <property type="entry name" value="Helicase_ATP-bd"/>
</dbReference>
<dbReference type="InterPro" id="IPR005580">
    <property type="entry name" value="DbpA/CsdA_RNA-bd_dom"/>
</dbReference>
<dbReference type="KEGG" id="eps:L0Y14_08595"/>
<evidence type="ECO:0000313" key="12">
    <source>
        <dbReference type="Proteomes" id="UP001056649"/>
    </source>
</evidence>
<dbReference type="InterPro" id="IPR000629">
    <property type="entry name" value="RNA-helicase_DEAD-box_CS"/>
</dbReference>
<keyword evidence="12" id="KW-1185">Reference proteome</keyword>
<dbReference type="SMART" id="SM00490">
    <property type="entry name" value="HELICc"/>
    <property type="match status" value="1"/>
</dbReference>
<evidence type="ECO:0000256" key="7">
    <source>
        <dbReference type="RuleBase" id="RU000492"/>
    </source>
</evidence>
<dbReference type="Proteomes" id="UP001056649">
    <property type="component" value="Chromosome"/>
</dbReference>
<dbReference type="EMBL" id="CP090569">
    <property type="protein sequence ID" value="USF86212.1"/>
    <property type="molecule type" value="Genomic_DNA"/>
</dbReference>
<dbReference type="InterPro" id="IPR027417">
    <property type="entry name" value="P-loop_NTPase"/>
</dbReference>
<evidence type="ECO:0000259" key="10">
    <source>
        <dbReference type="PROSITE" id="PS51195"/>
    </source>
</evidence>
<dbReference type="Gene3D" id="3.30.70.330">
    <property type="match status" value="1"/>
</dbReference>
<feature type="domain" description="Helicase ATP-binding" evidence="8">
    <location>
        <begin position="35"/>
        <end position="206"/>
    </location>
</feature>
<proteinExistence type="inferred from homology"/>
<reference evidence="11" key="1">
    <citation type="journal article" date="2022" name="Mol. Ecol. Resour.">
        <title>The complete and closed genome of the facultative generalist Candidatus Endoriftia persephone from deep-sea hydrothermal vents.</title>
        <authorList>
            <person name="de Oliveira A.L."/>
            <person name="Srivastava A."/>
            <person name="Espada-Hinojosa S."/>
            <person name="Bright M."/>
        </authorList>
    </citation>
    <scope>NUCLEOTIDE SEQUENCE</scope>
    <source>
        <strain evidence="11">Tica-EPR-9o50.N</strain>
    </source>
</reference>
<feature type="domain" description="Helicase C-terminal" evidence="9">
    <location>
        <begin position="216"/>
        <end position="377"/>
    </location>
</feature>
<dbReference type="Pfam" id="PF00271">
    <property type="entry name" value="Helicase_C"/>
    <property type="match status" value="1"/>
</dbReference>
<dbReference type="InterPro" id="IPR012677">
    <property type="entry name" value="Nucleotide-bd_a/b_plait_sf"/>
</dbReference>
<protein>
    <submittedName>
        <fullName evidence="11">ATP-dependent RNA helicase DbpA</fullName>
        <ecNumber evidence="11">3.6.4.13</ecNumber>
    </submittedName>
</protein>
<gene>
    <name evidence="11" type="primary">dbpA</name>
    <name evidence="11" type="ORF">L0Y14_08595</name>
</gene>
<dbReference type="GO" id="GO:0016787">
    <property type="term" value="F:hydrolase activity"/>
    <property type="evidence" value="ECO:0007669"/>
    <property type="project" value="UniProtKB-KW"/>
</dbReference>
<dbReference type="RefSeq" id="WP_006473826.1">
    <property type="nucleotide sequence ID" value="NZ_CP090569.1"/>
</dbReference>
<dbReference type="Pfam" id="PF00270">
    <property type="entry name" value="DEAD"/>
    <property type="match status" value="1"/>
</dbReference>
<dbReference type="SUPFAM" id="SSF52540">
    <property type="entry name" value="P-loop containing nucleoside triphosphate hydrolases"/>
    <property type="match status" value="1"/>
</dbReference>
<organism evidence="11 12">
    <name type="scientific">Candidatus Endoriftia persephonae</name>
    <dbReference type="NCBI Taxonomy" id="393765"/>
    <lineage>
        <taxon>Bacteria</taxon>
        <taxon>Pseudomonadati</taxon>
        <taxon>Pseudomonadota</taxon>
        <taxon>Gammaproteobacteria</taxon>
        <taxon>Chromatiales</taxon>
        <taxon>Sedimenticolaceae</taxon>
        <taxon>Candidatus Endoriftia</taxon>
    </lineage>
</organism>
<evidence type="ECO:0000256" key="6">
    <source>
        <dbReference type="PROSITE-ProRule" id="PRU00552"/>
    </source>
</evidence>
<dbReference type="InterPro" id="IPR001650">
    <property type="entry name" value="Helicase_C-like"/>
</dbReference>
<keyword evidence="2 7" id="KW-0378">Hydrolase</keyword>
<evidence type="ECO:0000256" key="2">
    <source>
        <dbReference type="ARBA" id="ARBA00022801"/>
    </source>
</evidence>
<evidence type="ECO:0000256" key="4">
    <source>
        <dbReference type="ARBA" id="ARBA00022840"/>
    </source>
</evidence>
<dbReference type="PROSITE" id="PS00039">
    <property type="entry name" value="DEAD_ATP_HELICASE"/>
    <property type="match status" value="1"/>
</dbReference>